<dbReference type="InterPro" id="IPR005467">
    <property type="entry name" value="His_kinase_dom"/>
</dbReference>
<name>A0A1G6AG33_EUBOX</name>
<sequence>MIDYRDELNDVLWNRFYRILHCNLTQDTYGIVKDEDFEAGDCEEPFSCWLETLTHRVHILEPDMDKLKKIRRIEYLRQYFKENDMPLYVRFWTKKEDHYEPIVLEMEKAARYRDDDQRVFLTMKRSMGEIRVDMPEQTILRKMKRLYSVLSYVDFQNDFLHVYKRDDVNEGGVETEYIYSKRILEYIGLNVREKDKDRMTELTKSSYVMERLKKDEFFQIDYEGIAGDYYRMVFIRVKDDGSSAVLCEASRTTEHENEIARIEAEDNYKVLRKIIKSGMWNLEIDENGKWLAVTWSDEFRRMLGFTDEHDFPNTVEAWSSRLHPDDWSTAYDMVDKVIMDNTGKIIYDVEYRIQTKTKKWRWIRAMGDVIRTPDGKPVRFYGVFLDITDQKERAQLEQERLEAMQKARNASEEMTTIYATLGSASWNMEFDEHYQCMNVYWSSNLKQMFGYEGKDPSEEPFKGIRKLVHPEDLEKSDQIFWAAVKDRTGKTPYDIEFRLRTLKDGYRWFRSAGRATRRKDGTPIIFYGVVMDIEQQKQMNNDLRNALSEAQYANSSKTAFLNNMSHDIRTPLNAIIGFVNLAERHLQEPQVIREYLDKIKVSGNHLLSLINDVLDMSRIESGRVYIEEKEASLLEIMDDLVSMIQLDAEHKKIELRVETIDITKPWVLVDALRLKQVLMNLLSNAIKFTPEGGHIAFKLMQLYEDSSDYVSVAFHVIDDGIGMSEQFAKHAFEPFERERTATVSGIQGTGLGLTIAKNIAQMLGGTIEFHSKQGKGTHFALAFRFKECAPEERAEQFEKQKYEFSGKRLLLVEDNELNREIAIEILSEAGFVVETAADGDIAVEIMKSERAKEFDGILMDIQMPRMDGYEATRLIRDIEGMQNKPIIAMTANAFAEDRQKAINCGMNGYIAKPIDVETLFKILKECL</sequence>
<dbReference type="SUPFAM" id="SSF55785">
    <property type="entry name" value="PYP-like sensor domain (PAS domain)"/>
    <property type="match status" value="2"/>
</dbReference>
<dbReference type="SMART" id="SM00387">
    <property type="entry name" value="HATPase_c"/>
    <property type="match status" value="1"/>
</dbReference>
<dbReference type="Gene3D" id="3.30.565.10">
    <property type="entry name" value="Histidine kinase-like ATPase, C-terminal domain"/>
    <property type="match status" value="1"/>
</dbReference>
<dbReference type="PROSITE" id="PS50113">
    <property type="entry name" value="PAC"/>
    <property type="match status" value="2"/>
</dbReference>
<dbReference type="GO" id="GO:0000155">
    <property type="term" value="F:phosphorelay sensor kinase activity"/>
    <property type="evidence" value="ECO:0007669"/>
    <property type="project" value="InterPro"/>
</dbReference>
<dbReference type="SUPFAM" id="SSF47384">
    <property type="entry name" value="Homodimeric domain of signal transducing histidine kinase"/>
    <property type="match status" value="1"/>
</dbReference>
<dbReference type="GO" id="GO:0009927">
    <property type="term" value="F:histidine phosphotransfer kinase activity"/>
    <property type="evidence" value="ECO:0007669"/>
    <property type="project" value="TreeGrafter"/>
</dbReference>
<evidence type="ECO:0000256" key="3">
    <source>
        <dbReference type="ARBA" id="ARBA00012438"/>
    </source>
</evidence>
<dbReference type="InterPro" id="IPR011006">
    <property type="entry name" value="CheY-like_superfamily"/>
</dbReference>
<reference evidence="16 17" key="1">
    <citation type="submission" date="2016-10" db="EMBL/GenBank/DDBJ databases">
        <authorList>
            <person name="de Groot N.N."/>
        </authorList>
    </citation>
    <scope>NUCLEOTIDE SEQUENCE [LARGE SCALE GENOMIC DNA]</scope>
    <source>
        <strain evidence="16 17">DSM 3217</strain>
    </source>
</reference>
<organism evidence="16 17">
    <name type="scientific">Eubacterium oxidoreducens</name>
    <dbReference type="NCBI Taxonomy" id="1732"/>
    <lineage>
        <taxon>Bacteria</taxon>
        <taxon>Bacillati</taxon>
        <taxon>Bacillota</taxon>
        <taxon>Clostridia</taxon>
        <taxon>Eubacteriales</taxon>
        <taxon>Eubacteriaceae</taxon>
        <taxon>Eubacterium</taxon>
    </lineage>
</organism>
<dbReference type="Gene3D" id="3.30.450.20">
    <property type="entry name" value="PAS domain"/>
    <property type="match status" value="2"/>
</dbReference>
<feature type="domain" description="PAC" evidence="15">
    <location>
        <begin position="493"/>
        <end position="545"/>
    </location>
</feature>
<feature type="domain" description="PAS" evidence="14">
    <location>
        <begin position="284"/>
        <end position="341"/>
    </location>
</feature>
<dbReference type="CDD" id="cd00082">
    <property type="entry name" value="HisKA"/>
    <property type="match status" value="1"/>
</dbReference>
<evidence type="ECO:0000313" key="17">
    <source>
        <dbReference type="Proteomes" id="UP000199228"/>
    </source>
</evidence>
<feature type="domain" description="PAS" evidence="14">
    <location>
        <begin position="439"/>
        <end position="487"/>
    </location>
</feature>
<evidence type="ECO:0000256" key="6">
    <source>
        <dbReference type="ARBA" id="ARBA00022679"/>
    </source>
</evidence>
<keyword evidence="8" id="KW-0902">Two-component regulatory system</keyword>
<dbReference type="AlphaFoldDB" id="A0A1G6AG33"/>
<dbReference type="InterPro" id="IPR036890">
    <property type="entry name" value="HATPase_C_sf"/>
</dbReference>
<dbReference type="InterPro" id="IPR004358">
    <property type="entry name" value="Sig_transdc_His_kin-like_C"/>
</dbReference>
<feature type="coiled-coil region" evidence="11">
    <location>
        <begin position="387"/>
        <end position="414"/>
    </location>
</feature>
<dbReference type="InterPro" id="IPR001789">
    <property type="entry name" value="Sig_transdc_resp-reg_receiver"/>
</dbReference>
<dbReference type="PRINTS" id="PR00344">
    <property type="entry name" value="BCTRLSENSOR"/>
</dbReference>
<evidence type="ECO:0000259" key="14">
    <source>
        <dbReference type="PROSITE" id="PS50112"/>
    </source>
</evidence>
<dbReference type="InterPro" id="IPR013655">
    <property type="entry name" value="PAS_fold_3"/>
</dbReference>
<dbReference type="Gene3D" id="2.10.70.100">
    <property type="match status" value="1"/>
</dbReference>
<keyword evidence="7" id="KW-0418">Kinase</keyword>
<evidence type="ECO:0000256" key="8">
    <source>
        <dbReference type="ARBA" id="ARBA00023012"/>
    </source>
</evidence>
<dbReference type="Gene3D" id="3.40.50.2300">
    <property type="match status" value="1"/>
</dbReference>
<dbReference type="InterPro" id="IPR003661">
    <property type="entry name" value="HisK_dim/P_dom"/>
</dbReference>
<dbReference type="SUPFAM" id="SSF52172">
    <property type="entry name" value="CheY-like"/>
    <property type="match status" value="1"/>
</dbReference>
<comment type="catalytic activity">
    <reaction evidence="1">
        <text>ATP + protein L-histidine = ADP + protein N-phospho-L-histidine.</text>
        <dbReference type="EC" id="2.7.13.3"/>
    </reaction>
</comment>
<dbReference type="Proteomes" id="UP000199228">
    <property type="component" value="Unassembled WGS sequence"/>
</dbReference>
<dbReference type="InterPro" id="IPR036097">
    <property type="entry name" value="HisK_dim/P_sf"/>
</dbReference>
<dbReference type="InterPro" id="IPR035965">
    <property type="entry name" value="PAS-like_dom_sf"/>
</dbReference>
<evidence type="ECO:0000256" key="2">
    <source>
        <dbReference type="ARBA" id="ARBA00004370"/>
    </source>
</evidence>
<feature type="modified residue" description="4-aspartylphosphate" evidence="10">
    <location>
        <position position="860"/>
    </location>
</feature>
<feature type="domain" description="PAC" evidence="15">
    <location>
        <begin position="347"/>
        <end position="399"/>
    </location>
</feature>
<gene>
    <name evidence="16" type="ORF">SAMN02910417_00512</name>
</gene>
<dbReference type="PANTHER" id="PTHR43047">
    <property type="entry name" value="TWO-COMPONENT HISTIDINE PROTEIN KINASE"/>
    <property type="match status" value="1"/>
</dbReference>
<keyword evidence="5 10" id="KW-0597">Phosphoprotein</keyword>
<dbReference type="SUPFAM" id="SSF55874">
    <property type="entry name" value="ATPase domain of HSP90 chaperone/DNA topoisomerase II/histidine kinase"/>
    <property type="match status" value="1"/>
</dbReference>
<dbReference type="RefSeq" id="WP_176762259.1">
    <property type="nucleotide sequence ID" value="NZ_FMXR01000005.1"/>
</dbReference>
<dbReference type="Pfam" id="PF00072">
    <property type="entry name" value="Response_reg"/>
    <property type="match status" value="1"/>
</dbReference>
<evidence type="ECO:0000256" key="5">
    <source>
        <dbReference type="ARBA" id="ARBA00022553"/>
    </source>
</evidence>
<dbReference type="Gene3D" id="1.10.287.130">
    <property type="match status" value="1"/>
</dbReference>
<dbReference type="InterPro" id="IPR001610">
    <property type="entry name" value="PAC"/>
</dbReference>
<dbReference type="EMBL" id="FMXR01000005">
    <property type="protein sequence ID" value="SDB07053.1"/>
    <property type="molecule type" value="Genomic_DNA"/>
</dbReference>
<evidence type="ECO:0000259" key="13">
    <source>
        <dbReference type="PROSITE" id="PS50110"/>
    </source>
</evidence>
<evidence type="ECO:0000256" key="9">
    <source>
        <dbReference type="ARBA" id="ARBA00024867"/>
    </source>
</evidence>
<comment type="subcellular location">
    <subcellularLocation>
        <location evidence="2">Membrane</location>
    </subcellularLocation>
</comment>
<proteinExistence type="predicted"/>
<accession>A0A1G6AG33</accession>
<dbReference type="Pfam" id="PF08447">
    <property type="entry name" value="PAS_3"/>
    <property type="match status" value="2"/>
</dbReference>
<evidence type="ECO:0000259" key="12">
    <source>
        <dbReference type="PROSITE" id="PS50109"/>
    </source>
</evidence>
<keyword evidence="17" id="KW-1185">Reference proteome</keyword>
<evidence type="ECO:0000256" key="7">
    <source>
        <dbReference type="ARBA" id="ARBA00022777"/>
    </source>
</evidence>
<dbReference type="STRING" id="1732.SAMN02910417_00512"/>
<dbReference type="InterPro" id="IPR000700">
    <property type="entry name" value="PAS-assoc_C"/>
</dbReference>
<dbReference type="Pfam" id="PF00512">
    <property type="entry name" value="HisKA"/>
    <property type="match status" value="1"/>
</dbReference>
<dbReference type="PROSITE" id="PS50112">
    <property type="entry name" value="PAS"/>
    <property type="match status" value="2"/>
</dbReference>
<protein>
    <recommendedName>
        <fullName evidence="4">Stage 0 sporulation protein A homolog</fullName>
        <ecNumber evidence="3">2.7.13.3</ecNumber>
    </recommendedName>
</protein>
<keyword evidence="6" id="KW-0808">Transferase</keyword>
<evidence type="ECO:0000313" key="16">
    <source>
        <dbReference type="EMBL" id="SDB07053.1"/>
    </source>
</evidence>
<dbReference type="GO" id="GO:0005886">
    <property type="term" value="C:plasma membrane"/>
    <property type="evidence" value="ECO:0007669"/>
    <property type="project" value="TreeGrafter"/>
</dbReference>
<evidence type="ECO:0000256" key="10">
    <source>
        <dbReference type="PROSITE-ProRule" id="PRU00169"/>
    </source>
</evidence>
<dbReference type="InterPro" id="IPR000014">
    <property type="entry name" value="PAS"/>
</dbReference>
<dbReference type="InterPro" id="IPR003594">
    <property type="entry name" value="HATPase_dom"/>
</dbReference>
<evidence type="ECO:0000259" key="15">
    <source>
        <dbReference type="PROSITE" id="PS50113"/>
    </source>
</evidence>
<dbReference type="CDD" id="cd00130">
    <property type="entry name" value="PAS"/>
    <property type="match status" value="2"/>
</dbReference>
<evidence type="ECO:0000256" key="4">
    <source>
        <dbReference type="ARBA" id="ARBA00018672"/>
    </source>
</evidence>
<dbReference type="NCBIfam" id="TIGR00229">
    <property type="entry name" value="sensory_box"/>
    <property type="match status" value="2"/>
</dbReference>
<comment type="function">
    <text evidence="9">May play the central regulatory role in sporulation. It may be an element of the effector pathway responsible for the activation of sporulation genes in response to nutritional stress. Spo0A may act in concert with spo0H (a sigma factor) to control the expression of some genes that are critical to the sporulation process.</text>
</comment>
<dbReference type="PROSITE" id="PS50110">
    <property type="entry name" value="RESPONSE_REGULATORY"/>
    <property type="match status" value="1"/>
</dbReference>
<dbReference type="EC" id="2.7.13.3" evidence="3"/>
<evidence type="ECO:0000256" key="11">
    <source>
        <dbReference type="SAM" id="Coils"/>
    </source>
</evidence>
<feature type="domain" description="Response regulatory" evidence="13">
    <location>
        <begin position="808"/>
        <end position="927"/>
    </location>
</feature>
<dbReference type="CDD" id="cd17546">
    <property type="entry name" value="REC_hyHK_CKI1_RcsC-like"/>
    <property type="match status" value="1"/>
</dbReference>
<dbReference type="SMART" id="SM00448">
    <property type="entry name" value="REC"/>
    <property type="match status" value="1"/>
</dbReference>
<dbReference type="PROSITE" id="PS50109">
    <property type="entry name" value="HIS_KIN"/>
    <property type="match status" value="1"/>
</dbReference>
<dbReference type="SMART" id="SM00086">
    <property type="entry name" value="PAC"/>
    <property type="match status" value="2"/>
</dbReference>
<dbReference type="PANTHER" id="PTHR43047:SF72">
    <property type="entry name" value="OSMOSENSING HISTIDINE PROTEIN KINASE SLN1"/>
    <property type="match status" value="1"/>
</dbReference>
<dbReference type="FunFam" id="3.30.565.10:FF:000006">
    <property type="entry name" value="Sensor histidine kinase WalK"/>
    <property type="match status" value="1"/>
</dbReference>
<dbReference type="SMART" id="SM00388">
    <property type="entry name" value="HisKA"/>
    <property type="match status" value="1"/>
</dbReference>
<dbReference type="Pfam" id="PF02518">
    <property type="entry name" value="HATPase_c"/>
    <property type="match status" value="1"/>
</dbReference>
<evidence type="ECO:0000256" key="1">
    <source>
        <dbReference type="ARBA" id="ARBA00000085"/>
    </source>
</evidence>
<feature type="domain" description="Histidine kinase" evidence="12">
    <location>
        <begin position="563"/>
        <end position="787"/>
    </location>
</feature>
<keyword evidence="11" id="KW-0175">Coiled coil</keyword>